<dbReference type="Proteomes" id="UP001346149">
    <property type="component" value="Unassembled WGS sequence"/>
</dbReference>
<accession>A0AAN7L4T3</accession>
<proteinExistence type="predicted"/>
<comment type="caution">
    <text evidence="1">The sequence shown here is derived from an EMBL/GenBank/DDBJ whole genome shotgun (WGS) entry which is preliminary data.</text>
</comment>
<organism evidence="1 2">
    <name type="scientific">Trapa natans</name>
    <name type="common">Water chestnut</name>
    <dbReference type="NCBI Taxonomy" id="22666"/>
    <lineage>
        <taxon>Eukaryota</taxon>
        <taxon>Viridiplantae</taxon>
        <taxon>Streptophyta</taxon>
        <taxon>Embryophyta</taxon>
        <taxon>Tracheophyta</taxon>
        <taxon>Spermatophyta</taxon>
        <taxon>Magnoliopsida</taxon>
        <taxon>eudicotyledons</taxon>
        <taxon>Gunneridae</taxon>
        <taxon>Pentapetalae</taxon>
        <taxon>rosids</taxon>
        <taxon>malvids</taxon>
        <taxon>Myrtales</taxon>
        <taxon>Lythraceae</taxon>
        <taxon>Trapa</taxon>
    </lineage>
</organism>
<name>A0AAN7L4T3_TRANT</name>
<protein>
    <submittedName>
        <fullName evidence="1">Uncharacterized protein</fullName>
    </submittedName>
</protein>
<sequence>MVRIRAQEPAEDGIISENTQDFAKARAGEETELVSTVHIFAAIDEMKPLALNASKTSFVQPGNFDLVGTVFYEIDQQSYKLSSAMSFPTCARSMGSGVCTEPIQENQEDSIIGTGSRDQPKARDGTLDECSHLFRLFPVSQSSSCN</sequence>
<evidence type="ECO:0000313" key="2">
    <source>
        <dbReference type="Proteomes" id="UP001346149"/>
    </source>
</evidence>
<keyword evidence="2" id="KW-1185">Reference proteome</keyword>
<dbReference type="EMBL" id="JAXQNO010000018">
    <property type="protein sequence ID" value="KAK4776258.1"/>
    <property type="molecule type" value="Genomic_DNA"/>
</dbReference>
<reference evidence="1 2" key="1">
    <citation type="journal article" date="2023" name="Hortic Res">
        <title>Pangenome of water caltrop reveals structural variations and asymmetric subgenome divergence after allopolyploidization.</title>
        <authorList>
            <person name="Zhang X."/>
            <person name="Chen Y."/>
            <person name="Wang L."/>
            <person name="Yuan Y."/>
            <person name="Fang M."/>
            <person name="Shi L."/>
            <person name="Lu R."/>
            <person name="Comes H.P."/>
            <person name="Ma Y."/>
            <person name="Chen Y."/>
            <person name="Huang G."/>
            <person name="Zhou Y."/>
            <person name="Zheng Z."/>
            <person name="Qiu Y."/>
        </authorList>
    </citation>
    <scope>NUCLEOTIDE SEQUENCE [LARGE SCALE GENOMIC DNA]</scope>
    <source>
        <strain evidence="1">F231</strain>
    </source>
</reference>
<gene>
    <name evidence="1" type="ORF">SAY86_004946</name>
</gene>
<evidence type="ECO:0000313" key="1">
    <source>
        <dbReference type="EMBL" id="KAK4776258.1"/>
    </source>
</evidence>
<dbReference type="AlphaFoldDB" id="A0AAN7L4T3"/>